<dbReference type="Gene3D" id="3.40.50.720">
    <property type="entry name" value="NAD(P)-binding Rossmann-like Domain"/>
    <property type="match status" value="1"/>
</dbReference>
<dbReference type="PANTHER" id="PTHR43677:SF1">
    <property type="entry name" value="ACRYLYL-COA REDUCTASE ACUI-RELATED"/>
    <property type="match status" value="1"/>
</dbReference>
<keyword evidence="3" id="KW-1185">Reference proteome</keyword>
<dbReference type="InterPro" id="IPR013149">
    <property type="entry name" value="ADH-like_C"/>
</dbReference>
<dbReference type="SUPFAM" id="SSF50129">
    <property type="entry name" value="GroES-like"/>
    <property type="match status" value="1"/>
</dbReference>
<gene>
    <name evidence="2" type="ORF">O9H85_07540</name>
</gene>
<dbReference type="InterPro" id="IPR014188">
    <property type="entry name" value="Acrylyl-CoA_reductase_AcuI"/>
</dbReference>
<evidence type="ECO:0000259" key="1">
    <source>
        <dbReference type="SMART" id="SM00829"/>
    </source>
</evidence>
<dbReference type="NCBIfam" id="TIGR02823">
    <property type="entry name" value="oxido_YhdH"/>
    <property type="match status" value="1"/>
</dbReference>
<dbReference type="EMBL" id="JAQAGZ010000004">
    <property type="protein sequence ID" value="MCZ8512282.1"/>
    <property type="molecule type" value="Genomic_DNA"/>
</dbReference>
<name>A0ABT4Q5Z2_9BACL</name>
<proteinExistence type="predicted"/>
<dbReference type="SUPFAM" id="SSF51735">
    <property type="entry name" value="NAD(P)-binding Rossmann-fold domains"/>
    <property type="match status" value="1"/>
</dbReference>
<organism evidence="2 3">
    <name type="scientific">Paenibacillus gyeongsangnamensis</name>
    <dbReference type="NCBI Taxonomy" id="3388067"/>
    <lineage>
        <taxon>Bacteria</taxon>
        <taxon>Bacillati</taxon>
        <taxon>Bacillota</taxon>
        <taxon>Bacilli</taxon>
        <taxon>Bacillales</taxon>
        <taxon>Paenibacillaceae</taxon>
        <taxon>Paenibacillus</taxon>
    </lineage>
</organism>
<dbReference type="InterPro" id="IPR036291">
    <property type="entry name" value="NAD(P)-bd_dom_sf"/>
</dbReference>
<evidence type="ECO:0000313" key="2">
    <source>
        <dbReference type="EMBL" id="MCZ8512282.1"/>
    </source>
</evidence>
<dbReference type="Pfam" id="PF00107">
    <property type="entry name" value="ADH_zinc_N"/>
    <property type="match status" value="1"/>
</dbReference>
<reference evidence="2 3" key="1">
    <citation type="submission" date="2022-12" db="EMBL/GenBank/DDBJ databases">
        <title>Draft genome sequence of Paenibacillus sp. dW9.</title>
        <authorList>
            <person name="Choi E.-W."/>
            <person name="Kim D.-U."/>
        </authorList>
    </citation>
    <scope>NUCLEOTIDE SEQUENCE [LARGE SCALE GENOMIC DNA]</scope>
    <source>
        <strain evidence="3">dW9</strain>
    </source>
</reference>
<dbReference type="PANTHER" id="PTHR43677">
    <property type="entry name" value="SHORT-CHAIN DEHYDROGENASE/REDUCTASE"/>
    <property type="match status" value="1"/>
</dbReference>
<protein>
    <submittedName>
        <fullName evidence="2">Oxidoreductase</fullName>
    </submittedName>
</protein>
<comment type="caution">
    <text evidence="2">The sequence shown here is derived from an EMBL/GenBank/DDBJ whole genome shotgun (WGS) entry which is preliminary data.</text>
</comment>
<dbReference type="Gene3D" id="3.90.180.10">
    <property type="entry name" value="Medium-chain alcohol dehydrogenases, catalytic domain"/>
    <property type="match status" value="1"/>
</dbReference>
<dbReference type="RefSeq" id="WP_269880699.1">
    <property type="nucleotide sequence ID" value="NZ_JAQAGZ010000004.1"/>
</dbReference>
<dbReference type="InterPro" id="IPR051397">
    <property type="entry name" value="Zn-ADH-like_protein"/>
</dbReference>
<feature type="domain" description="Enoyl reductase (ER)" evidence="1">
    <location>
        <begin position="17"/>
        <end position="324"/>
    </location>
</feature>
<dbReference type="SMART" id="SM00829">
    <property type="entry name" value="PKS_ER"/>
    <property type="match status" value="1"/>
</dbReference>
<dbReference type="Pfam" id="PF08240">
    <property type="entry name" value="ADH_N"/>
    <property type="match status" value="1"/>
</dbReference>
<accession>A0ABT4Q5Z2</accession>
<dbReference type="InterPro" id="IPR020843">
    <property type="entry name" value="ER"/>
</dbReference>
<dbReference type="InterPro" id="IPR013154">
    <property type="entry name" value="ADH-like_N"/>
</dbReference>
<dbReference type="InterPro" id="IPR011032">
    <property type="entry name" value="GroES-like_sf"/>
</dbReference>
<dbReference type="Proteomes" id="UP001527882">
    <property type="component" value="Unassembled WGS sequence"/>
</dbReference>
<sequence length="330" mass="35677">METEFRAWMVEDQEQPAVWRTVNVSDLPQADVWVRIAYSSLNYKDALALTGKGKVIRQFPMIPGIDLAGEVIKSDVEQYAEGDRVLVTGYGIGETHWGGLSEIASLRTEWLVPVPKPLSLPDAMRIGTAGFTAMLCVMALEEHGITPERGEVIVTGAGGGVGGIAVTLLSKLGYNVAAVSRRPELDDYLRSLGASQVLRPDALGDPRKPLQAERWAGVVDTVGGELLALLLSQTKYEGCAAICGLAGSAALPTTVLPFILRGVRLIGIDSVRCDAGRRGEAWSRLAELMKPDRLNAMTRTIALDEALAYGEKLLQGEIRGRLIVDTRIRE</sequence>
<dbReference type="CDD" id="cd08288">
    <property type="entry name" value="MDR_yhdh"/>
    <property type="match status" value="1"/>
</dbReference>
<evidence type="ECO:0000313" key="3">
    <source>
        <dbReference type="Proteomes" id="UP001527882"/>
    </source>
</evidence>